<sequence length="256" mass="30352">FVVREECKDLKLLIRKQDNVIDELRSNIHMLKSLVESFVDQKKLEEEERKEKEILEKKRKEREEQARKEEEEKSRKEREERKRKEEEERIRKEREEQVRKEEEKSRKEREEKLRKEEEERIRKEREEKLRKEREEKIKKEEEEKEVAKAKGSVQFKESPVLIAGTTSHVPFKEDKIEEVGDVSLSVGLESDTDETDSEFKKRMDPNGFFEAAERADTRRATFQIGTSKVTTRCVAVGGRGSLMFCGNDAGAVASFE</sequence>
<reference evidence="2" key="1">
    <citation type="submission" date="2022-03" db="EMBL/GenBank/DDBJ databases">
        <title>Draft genome sequence of Aduncisulcus paluster, a free-living microaerophilic Fornicata.</title>
        <authorList>
            <person name="Yuyama I."/>
            <person name="Kume K."/>
            <person name="Tamura T."/>
            <person name="Inagaki Y."/>
            <person name="Hashimoto T."/>
        </authorList>
    </citation>
    <scope>NUCLEOTIDE SEQUENCE</scope>
    <source>
        <strain evidence="2">NY0171</strain>
    </source>
</reference>
<evidence type="ECO:0000313" key="3">
    <source>
        <dbReference type="Proteomes" id="UP001057375"/>
    </source>
</evidence>
<gene>
    <name evidence="2" type="ORF">ADUPG1_001327</name>
</gene>
<protein>
    <submittedName>
        <fullName evidence="2">Uncharacterized protein</fullName>
    </submittedName>
</protein>
<organism evidence="2 3">
    <name type="scientific">Aduncisulcus paluster</name>
    <dbReference type="NCBI Taxonomy" id="2918883"/>
    <lineage>
        <taxon>Eukaryota</taxon>
        <taxon>Metamonada</taxon>
        <taxon>Carpediemonas-like organisms</taxon>
        <taxon>Aduncisulcus</taxon>
    </lineage>
</organism>
<feature type="non-terminal residue" evidence="2">
    <location>
        <position position="256"/>
    </location>
</feature>
<accession>A0ABQ5KBQ3</accession>
<proteinExistence type="predicted"/>
<evidence type="ECO:0000256" key="1">
    <source>
        <dbReference type="SAM" id="MobiDB-lite"/>
    </source>
</evidence>
<comment type="caution">
    <text evidence="2">The sequence shown here is derived from an EMBL/GenBank/DDBJ whole genome shotgun (WGS) entry which is preliminary data.</text>
</comment>
<dbReference type="EMBL" id="BQXS01001029">
    <property type="protein sequence ID" value="GKT29982.1"/>
    <property type="molecule type" value="Genomic_DNA"/>
</dbReference>
<feature type="non-terminal residue" evidence="2">
    <location>
        <position position="1"/>
    </location>
</feature>
<feature type="region of interest" description="Disordered" evidence="1">
    <location>
        <begin position="59"/>
        <end position="152"/>
    </location>
</feature>
<name>A0ABQ5KBQ3_9EUKA</name>
<feature type="compositionally biased region" description="Basic and acidic residues" evidence="1">
    <location>
        <begin position="59"/>
        <end position="148"/>
    </location>
</feature>
<dbReference type="Proteomes" id="UP001057375">
    <property type="component" value="Unassembled WGS sequence"/>
</dbReference>
<evidence type="ECO:0000313" key="2">
    <source>
        <dbReference type="EMBL" id="GKT29982.1"/>
    </source>
</evidence>
<keyword evidence="3" id="KW-1185">Reference proteome</keyword>